<reference evidence="8 9" key="1">
    <citation type="journal article" date="2019" name="Int. J. Syst. Evol. Microbiol.">
        <title>The Global Catalogue of Microorganisms (GCM) 10K type strain sequencing project: providing services to taxonomists for standard genome sequencing and annotation.</title>
        <authorList>
            <consortium name="The Broad Institute Genomics Platform"/>
            <consortium name="The Broad Institute Genome Sequencing Center for Infectious Disease"/>
            <person name="Wu L."/>
            <person name="Ma J."/>
        </authorList>
    </citation>
    <scope>NUCLEOTIDE SEQUENCE [LARGE SCALE GENOMIC DNA]</scope>
    <source>
        <strain evidence="8 9">JCM 16013</strain>
    </source>
</reference>
<feature type="domain" description="AMP-binding enzyme C-terminal" evidence="7">
    <location>
        <begin position="528"/>
        <end position="606"/>
    </location>
</feature>
<sequence>MDPVPTGASGPVGGRGAGAMIEAESGPTVERRMDEASGNIVKSGVPAVSPNLADYALSCRLFDWRQATSELAGLPGGGVNIAHEAVDRHVLEGRGEHIALRCVPPSGAVVTLSYTRLAALSNRFANGLHRLGVRAGDRVFTLLGRCPELYVAVLGTLKNKSVLCPLFSAFGPDPVVQRMTLGDARVLVTTQALYQRKIADRRAGLPGLEHVVIVGPSTADLPGTVRWDDLMEAASEEFTIPATDPEDPALLHFTSGTTGRPKGAVHVHGAVAAHRVTAEYALDLHPDDVYWCTADPGWVTGMSYGVIAPLAAGVTVVVDEGEFDAARWYRVLESEHVTVWYTAPTAIRMLMRATPRTGPFDLPRSHDLSALRFIASVGEPLNPEAVRWGADVLGLPIHDNYWQTETGCIVIANLAACDIRPGSMGRPLPGFQAEVLAADEQGRPVRDGAGRVRPVTDPAGQGVLALRPGWPSMFRGYLDDEERYRSAFVDGWYVTGDLVRRDSDGYLWFVGRADDVIKSAGHLIGPFEVESALMEHPAVAEAGVIGRPDPVAGTVVKAFVSLRPGFDPGPELCTDILAFARRKLGPAVAPREVAFDQNLPKTRSGKVMRRLLRAREQGLPEGDTSTLESGSA</sequence>
<dbReference type="GO" id="GO:0016874">
    <property type="term" value="F:ligase activity"/>
    <property type="evidence" value="ECO:0007669"/>
    <property type="project" value="UniProtKB-KW"/>
</dbReference>
<dbReference type="PROSITE" id="PS00455">
    <property type="entry name" value="AMP_BINDING"/>
    <property type="match status" value="1"/>
</dbReference>
<dbReference type="Gene3D" id="3.30.300.30">
    <property type="match status" value="1"/>
</dbReference>
<evidence type="ECO:0000313" key="9">
    <source>
        <dbReference type="Proteomes" id="UP001499854"/>
    </source>
</evidence>
<organism evidence="8 9">
    <name type="scientific">Catenulispora subtropica</name>
    <dbReference type="NCBI Taxonomy" id="450798"/>
    <lineage>
        <taxon>Bacteria</taxon>
        <taxon>Bacillati</taxon>
        <taxon>Actinomycetota</taxon>
        <taxon>Actinomycetes</taxon>
        <taxon>Catenulisporales</taxon>
        <taxon>Catenulisporaceae</taxon>
        <taxon>Catenulispora</taxon>
    </lineage>
</organism>
<accession>A0ABN2TED6</accession>
<keyword evidence="9" id="KW-1185">Reference proteome</keyword>
<evidence type="ECO:0000256" key="2">
    <source>
        <dbReference type="ARBA" id="ARBA00022598"/>
    </source>
</evidence>
<dbReference type="InterPro" id="IPR020845">
    <property type="entry name" value="AMP-binding_CS"/>
</dbReference>
<dbReference type="Proteomes" id="UP001499854">
    <property type="component" value="Unassembled WGS sequence"/>
</dbReference>
<evidence type="ECO:0000256" key="1">
    <source>
        <dbReference type="ARBA" id="ARBA00013275"/>
    </source>
</evidence>
<name>A0ABN2TED6_9ACTN</name>
<dbReference type="InterPro" id="IPR045851">
    <property type="entry name" value="AMP-bd_C_sf"/>
</dbReference>
<evidence type="ECO:0000313" key="8">
    <source>
        <dbReference type="EMBL" id="GAA2006761.1"/>
    </source>
</evidence>
<evidence type="ECO:0000256" key="4">
    <source>
        <dbReference type="ARBA" id="ARBA00022840"/>
    </source>
</evidence>
<feature type="domain" description="AMP-dependent synthetase/ligase" evidence="6">
    <location>
        <begin position="92"/>
        <end position="449"/>
    </location>
</feature>
<protein>
    <recommendedName>
        <fullName evidence="1">acetate--CoA ligase</fullName>
        <ecNumber evidence="1">6.2.1.1</ecNumber>
    </recommendedName>
</protein>
<dbReference type="NCBIfam" id="NF003313">
    <property type="entry name" value="PRK04319.1"/>
    <property type="match status" value="1"/>
</dbReference>
<dbReference type="EMBL" id="BAAAQM010000093">
    <property type="protein sequence ID" value="GAA2006761.1"/>
    <property type="molecule type" value="Genomic_DNA"/>
</dbReference>
<dbReference type="PANTHER" id="PTHR24095:SF14">
    <property type="entry name" value="ACETYL-COENZYME A SYNTHETASE 1"/>
    <property type="match status" value="1"/>
</dbReference>
<dbReference type="PANTHER" id="PTHR24095">
    <property type="entry name" value="ACETYL-COENZYME A SYNTHETASE"/>
    <property type="match status" value="1"/>
</dbReference>
<dbReference type="SUPFAM" id="SSF56801">
    <property type="entry name" value="Acetyl-CoA synthetase-like"/>
    <property type="match status" value="1"/>
</dbReference>
<dbReference type="InterPro" id="IPR000873">
    <property type="entry name" value="AMP-dep_synth/lig_dom"/>
</dbReference>
<evidence type="ECO:0000259" key="6">
    <source>
        <dbReference type="Pfam" id="PF00501"/>
    </source>
</evidence>
<dbReference type="Pfam" id="PF00501">
    <property type="entry name" value="AMP-binding"/>
    <property type="match status" value="1"/>
</dbReference>
<keyword evidence="3" id="KW-0547">Nucleotide-binding</keyword>
<keyword evidence="2 8" id="KW-0436">Ligase</keyword>
<gene>
    <name evidence="8" type="primary">acsA</name>
    <name evidence="8" type="ORF">GCM10009838_86340</name>
</gene>
<proteinExistence type="predicted"/>
<evidence type="ECO:0000259" key="7">
    <source>
        <dbReference type="Pfam" id="PF13193"/>
    </source>
</evidence>
<dbReference type="InterPro" id="IPR025110">
    <property type="entry name" value="AMP-bd_C"/>
</dbReference>
<evidence type="ECO:0000256" key="5">
    <source>
        <dbReference type="ARBA" id="ARBA00022990"/>
    </source>
</evidence>
<evidence type="ECO:0000256" key="3">
    <source>
        <dbReference type="ARBA" id="ARBA00022741"/>
    </source>
</evidence>
<dbReference type="Pfam" id="PF13193">
    <property type="entry name" value="AMP-binding_C"/>
    <property type="match status" value="1"/>
</dbReference>
<comment type="caution">
    <text evidence="8">The sequence shown here is derived from an EMBL/GenBank/DDBJ whole genome shotgun (WGS) entry which is preliminary data.</text>
</comment>
<dbReference type="EC" id="6.2.1.1" evidence="1"/>
<dbReference type="InterPro" id="IPR042099">
    <property type="entry name" value="ANL_N_sf"/>
</dbReference>
<keyword evidence="4" id="KW-0067">ATP-binding</keyword>
<keyword evidence="5" id="KW-0007">Acetylation</keyword>
<dbReference type="Gene3D" id="3.40.50.12780">
    <property type="entry name" value="N-terminal domain of ligase-like"/>
    <property type="match status" value="1"/>
</dbReference>